<dbReference type="GO" id="GO:0003677">
    <property type="term" value="F:DNA binding"/>
    <property type="evidence" value="ECO:0007669"/>
    <property type="project" value="InterPro"/>
</dbReference>
<name>A0A3B3Z945_9GOBI</name>
<dbReference type="AlphaFoldDB" id="A0A3B3Z945"/>
<dbReference type="STRING" id="409849.ENSPMGP00000001113"/>
<dbReference type="InterPro" id="IPR007889">
    <property type="entry name" value="HTH_Psq"/>
</dbReference>
<dbReference type="SUPFAM" id="SSF46689">
    <property type="entry name" value="Homeodomain-like"/>
    <property type="match status" value="1"/>
</dbReference>
<keyword evidence="3" id="KW-1185">Reference proteome</keyword>
<reference evidence="2" key="1">
    <citation type="submission" date="2025-08" db="UniProtKB">
        <authorList>
            <consortium name="Ensembl"/>
        </authorList>
    </citation>
    <scope>IDENTIFICATION</scope>
</reference>
<protein>
    <recommendedName>
        <fullName evidence="1">HTH psq-type domain-containing protein</fullName>
    </recommendedName>
</protein>
<accession>A0A3B3Z945</accession>
<dbReference type="Ensembl" id="ENSPMGT00000001178.1">
    <property type="protein sequence ID" value="ENSPMGP00000001113.1"/>
    <property type="gene ID" value="ENSPMGG00000001010.1"/>
</dbReference>
<sequence>MKCSAPTKAPVPASKRPRKMLTIAEKVELLDMLREGRSYAAVGRHYRINESSILLTRIPSMKSALAFKEVNNELLLCHFKSPIYIIVSLNKR</sequence>
<dbReference type="Proteomes" id="UP000261520">
    <property type="component" value="Unplaced"/>
</dbReference>
<evidence type="ECO:0000259" key="1">
    <source>
        <dbReference type="Pfam" id="PF04218"/>
    </source>
</evidence>
<dbReference type="Gene3D" id="1.10.10.10">
    <property type="entry name" value="Winged helix-like DNA-binding domain superfamily/Winged helix DNA-binding domain"/>
    <property type="match status" value="1"/>
</dbReference>
<evidence type="ECO:0000313" key="2">
    <source>
        <dbReference type="Ensembl" id="ENSPMGP00000001113.1"/>
    </source>
</evidence>
<evidence type="ECO:0000313" key="3">
    <source>
        <dbReference type="Proteomes" id="UP000261520"/>
    </source>
</evidence>
<organism evidence="2 3">
    <name type="scientific">Periophthalmus magnuspinnatus</name>
    <dbReference type="NCBI Taxonomy" id="409849"/>
    <lineage>
        <taxon>Eukaryota</taxon>
        <taxon>Metazoa</taxon>
        <taxon>Chordata</taxon>
        <taxon>Craniata</taxon>
        <taxon>Vertebrata</taxon>
        <taxon>Euteleostomi</taxon>
        <taxon>Actinopterygii</taxon>
        <taxon>Neopterygii</taxon>
        <taxon>Teleostei</taxon>
        <taxon>Neoteleostei</taxon>
        <taxon>Acanthomorphata</taxon>
        <taxon>Gobiaria</taxon>
        <taxon>Gobiiformes</taxon>
        <taxon>Gobioidei</taxon>
        <taxon>Gobiidae</taxon>
        <taxon>Oxudercinae</taxon>
        <taxon>Periophthalmus</taxon>
    </lineage>
</organism>
<dbReference type="Pfam" id="PF04218">
    <property type="entry name" value="CENP-B_N"/>
    <property type="match status" value="1"/>
</dbReference>
<dbReference type="InterPro" id="IPR009057">
    <property type="entry name" value="Homeodomain-like_sf"/>
</dbReference>
<dbReference type="InterPro" id="IPR036388">
    <property type="entry name" value="WH-like_DNA-bd_sf"/>
</dbReference>
<reference evidence="2" key="2">
    <citation type="submission" date="2025-09" db="UniProtKB">
        <authorList>
            <consortium name="Ensembl"/>
        </authorList>
    </citation>
    <scope>IDENTIFICATION</scope>
</reference>
<feature type="domain" description="HTH psq-type" evidence="1">
    <location>
        <begin position="15"/>
        <end position="53"/>
    </location>
</feature>
<proteinExistence type="predicted"/>